<sequence>MASVSSSVSFSVFICLSIGRRTQIKIEKSLKFKLQFTAHSSTLYMGNPLNHLYTRIVASLR</sequence>
<reference evidence="1" key="1">
    <citation type="submission" date="2023-03" db="UniProtKB">
        <authorList>
            <consortium name="EnsemblPlants"/>
        </authorList>
    </citation>
    <scope>IDENTIFICATION</scope>
</reference>
<dbReference type="EnsemblPlants" id="MELO3C034991.2.1">
    <property type="protein sequence ID" value="MELO3C034991.2.1"/>
    <property type="gene ID" value="MELO3C034991.2"/>
</dbReference>
<dbReference type="Gramene" id="MELO3C034991.2.1">
    <property type="protein sequence ID" value="MELO3C034991.2.1"/>
    <property type="gene ID" value="MELO3C034991.2"/>
</dbReference>
<protein>
    <submittedName>
        <fullName evidence="1">Uncharacterized protein</fullName>
    </submittedName>
</protein>
<name>A0A9I9EKF2_CUCME</name>
<accession>A0A9I9EKF2</accession>
<dbReference type="AlphaFoldDB" id="A0A9I9EKF2"/>
<proteinExistence type="predicted"/>
<organism evidence="1">
    <name type="scientific">Cucumis melo</name>
    <name type="common">Muskmelon</name>
    <dbReference type="NCBI Taxonomy" id="3656"/>
    <lineage>
        <taxon>Eukaryota</taxon>
        <taxon>Viridiplantae</taxon>
        <taxon>Streptophyta</taxon>
        <taxon>Embryophyta</taxon>
        <taxon>Tracheophyta</taxon>
        <taxon>Spermatophyta</taxon>
        <taxon>Magnoliopsida</taxon>
        <taxon>eudicotyledons</taxon>
        <taxon>Gunneridae</taxon>
        <taxon>Pentapetalae</taxon>
        <taxon>rosids</taxon>
        <taxon>fabids</taxon>
        <taxon>Cucurbitales</taxon>
        <taxon>Cucurbitaceae</taxon>
        <taxon>Benincaseae</taxon>
        <taxon>Cucumis</taxon>
    </lineage>
</organism>
<evidence type="ECO:0000313" key="1">
    <source>
        <dbReference type="EnsemblPlants" id="MELO3C034991.2.1"/>
    </source>
</evidence>